<organism evidence="2 3">
    <name type="scientific">Lentinula raphanica</name>
    <dbReference type="NCBI Taxonomy" id="153919"/>
    <lineage>
        <taxon>Eukaryota</taxon>
        <taxon>Fungi</taxon>
        <taxon>Dikarya</taxon>
        <taxon>Basidiomycota</taxon>
        <taxon>Agaricomycotina</taxon>
        <taxon>Agaricomycetes</taxon>
        <taxon>Agaricomycetidae</taxon>
        <taxon>Agaricales</taxon>
        <taxon>Marasmiineae</taxon>
        <taxon>Omphalotaceae</taxon>
        <taxon>Lentinula</taxon>
    </lineage>
</organism>
<comment type="caution">
    <text evidence="2">The sequence shown here is derived from an EMBL/GenBank/DDBJ whole genome shotgun (WGS) entry which is preliminary data.</text>
</comment>
<keyword evidence="1" id="KW-0472">Membrane</keyword>
<keyword evidence="3" id="KW-1185">Reference proteome</keyword>
<gene>
    <name evidence="2" type="ORF">F5878DRAFT_452973</name>
</gene>
<evidence type="ECO:0000256" key="1">
    <source>
        <dbReference type="SAM" id="Phobius"/>
    </source>
</evidence>
<protein>
    <submittedName>
        <fullName evidence="2">Uncharacterized protein</fullName>
    </submittedName>
</protein>
<keyword evidence="1" id="KW-1133">Transmembrane helix</keyword>
<feature type="transmembrane region" description="Helical" evidence="1">
    <location>
        <begin position="136"/>
        <end position="153"/>
    </location>
</feature>
<feature type="transmembrane region" description="Helical" evidence="1">
    <location>
        <begin position="45"/>
        <end position="65"/>
    </location>
</feature>
<accession>A0AA38UHJ5</accession>
<dbReference type="Proteomes" id="UP001163846">
    <property type="component" value="Unassembled WGS sequence"/>
</dbReference>
<keyword evidence="1" id="KW-0812">Transmembrane</keyword>
<reference evidence="2" key="1">
    <citation type="submission" date="2022-08" db="EMBL/GenBank/DDBJ databases">
        <authorList>
            <consortium name="DOE Joint Genome Institute"/>
            <person name="Min B."/>
            <person name="Riley R."/>
            <person name="Sierra-Patev S."/>
            <person name="Naranjo-Ortiz M."/>
            <person name="Looney B."/>
            <person name="Konkel Z."/>
            <person name="Slot J.C."/>
            <person name="Sakamoto Y."/>
            <person name="Steenwyk J.L."/>
            <person name="Rokas A."/>
            <person name="Carro J."/>
            <person name="Camarero S."/>
            <person name="Ferreira P."/>
            <person name="Molpeceres G."/>
            <person name="Ruiz-Duenas F.J."/>
            <person name="Serrano A."/>
            <person name="Henrissat B."/>
            <person name="Drula E."/>
            <person name="Hughes K.W."/>
            <person name="Mata J.L."/>
            <person name="Ishikawa N.K."/>
            <person name="Vargas-Isla R."/>
            <person name="Ushijima S."/>
            <person name="Smith C.A."/>
            <person name="Ahrendt S."/>
            <person name="Andreopoulos W."/>
            <person name="He G."/>
            <person name="Labutti K."/>
            <person name="Lipzen A."/>
            <person name="Ng V."/>
            <person name="Sandor L."/>
            <person name="Barry K."/>
            <person name="Martinez A.T."/>
            <person name="Xiao Y."/>
            <person name="Gibbons J.G."/>
            <person name="Terashima K."/>
            <person name="Hibbett D.S."/>
            <person name="Grigoriev I.V."/>
        </authorList>
    </citation>
    <scope>NUCLEOTIDE SEQUENCE</scope>
    <source>
        <strain evidence="2">TFB9207</strain>
    </source>
</reference>
<sequence>MDFRRRITFKADTDTEEDDNYLDDQEQEEVIENLRKENAKSNEQSILMMKLIVLLSAFMHLIYFINPTDDPLLFLFPPSNSAETIPLPRPFTCVSLALHANLLLLLDPSSIRKILLQLGFGIDDSTDLRNYTLSPTLAYTLAFVAPTVCLFLRRPWLTVAWWSITVLVTYAVQSVLEDTASGNEHIRSLEALKYRAPGA</sequence>
<proteinExistence type="predicted"/>
<evidence type="ECO:0000313" key="3">
    <source>
        <dbReference type="Proteomes" id="UP001163846"/>
    </source>
</evidence>
<dbReference type="EMBL" id="MU806032">
    <property type="protein sequence ID" value="KAJ3841664.1"/>
    <property type="molecule type" value="Genomic_DNA"/>
</dbReference>
<evidence type="ECO:0000313" key="2">
    <source>
        <dbReference type="EMBL" id="KAJ3841664.1"/>
    </source>
</evidence>
<name>A0AA38UHJ5_9AGAR</name>
<dbReference type="AlphaFoldDB" id="A0AA38UHJ5"/>
<feature type="transmembrane region" description="Helical" evidence="1">
    <location>
        <begin position="159"/>
        <end position="176"/>
    </location>
</feature>